<evidence type="ECO:0000256" key="1">
    <source>
        <dbReference type="SAM" id="MobiDB-lite"/>
    </source>
</evidence>
<feature type="region of interest" description="Disordered" evidence="1">
    <location>
        <begin position="1"/>
        <end position="23"/>
    </location>
</feature>
<dbReference type="Gene3D" id="3.40.1350.120">
    <property type="match status" value="1"/>
</dbReference>
<name>A0A7C3VSX5_9CYAN</name>
<protein>
    <submittedName>
        <fullName evidence="2">Uncharacterized protein</fullName>
    </submittedName>
</protein>
<dbReference type="AlphaFoldDB" id="A0A7C3VSX5"/>
<evidence type="ECO:0000313" key="2">
    <source>
        <dbReference type="EMBL" id="HGG03710.1"/>
    </source>
</evidence>
<dbReference type="EMBL" id="DSPX01000254">
    <property type="protein sequence ID" value="HGG03710.1"/>
    <property type="molecule type" value="Genomic_DNA"/>
</dbReference>
<proteinExistence type="predicted"/>
<organism evidence="2">
    <name type="scientific">Planktothricoides sp. SpSt-374</name>
    <dbReference type="NCBI Taxonomy" id="2282167"/>
    <lineage>
        <taxon>Bacteria</taxon>
        <taxon>Bacillati</taxon>
        <taxon>Cyanobacteriota</taxon>
        <taxon>Cyanophyceae</taxon>
        <taxon>Oscillatoriophycideae</taxon>
        <taxon>Oscillatoriales</taxon>
        <taxon>Oscillatoriaceae</taxon>
        <taxon>Planktothricoides</taxon>
    </lineage>
</organism>
<reference evidence="2" key="1">
    <citation type="journal article" date="2020" name="mSystems">
        <title>Genome- and Community-Level Interaction Insights into Carbon Utilization and Element Cycling Functions of Hydrothermarchaeota in Hydrothermal Sediment.</title>
        <authorList>
            <person name="Zhou Z."/>
            <person name="Liu Y."/>
            <person name="Xu W."/>
            <person name="Pan J."/>
            <person name="Luo Z.H."/>
            <person name="Li M."/>
        </authorList>
    </citation>
    <scope>NUCLEOTIDE SEQUENCE [LARGE SCALE GENOMIC DNA]</scope>
    <source>
        <strain evidence="2">SpSt-374</strain>
    </source>
</reference>
<accession>A0A7C3VSX5</accession>
<sequence length="137" mass="14579">MSVSTPSGGNITIESGANPSPKELQSASYYTEQGLNVKFLNPDNTPNVRTPDILVDGIGNVDLYHPTNTTSVEAIIRAIKKKGSQTPTVHVELPADTAISDAEAQHIPARVFGGIGGSGIQRIIITKSCQLIVDRER</sequence>
<comment type="caution">
    <text evidence="2">The sequence shown here is derived from an EMBL/GenBank/DDBJ whole genome shotgun (WGS) entry which is preliminary data.</text>
</comment>
<gene>
    <name evidence="2" type="ORF">ENR15_24510</name>
</gene>